<feature type="domain" description="High-affinity branched-chain amino acid transport system permease LivHM N-terminal" evidence="8">
    <location>
        <begin position="40"/>
        <end position="137"/>
    </location>
</feature>
<name>A0A3L6ZV01_9HYPH</name>
<keyword evidence="10" id="KW-1185">Reference proteome</keyword>
<evidence type="ECO:0000256" key="1">
    <source>
        <dbReference type="ARBA" id="ARBA00004651"/>
    </source>
</evidence>
<evidence type="ECO:0000256" key="2">
    <source>
        <dbReference type="ARBA" id="ARBA00022475"/>
    </source>
</evidence>
<keyword evidence="2" id="KW-1003">Cell membrane</keyword>
<dbReference type="AlphaFoldDB" id="A0A3L6ZV01"/>
<dbReference type="InterPro" id="IPR001851">
    <property type="entry name" value="ABC_transp_permease"/>
</dbReference>
<evidence type="ECO:0000259" key="8">
    <source>
        <dbReference type="Pfam" id="PF11862"/>
    </source>
</evidence>
<dbReference type="InterPro" id="IPR043428">
    <property type="entry name" value="LivM-like"/>
</dbReference>
<evidence type="ECO:0000313" key="9">
    <source>
        <dbReference type="EMBL" id="RLP71813.1"/>
    </source>
</evidence>
<evidence type="ECO:0000313" key="10">
    <source>
        <dbReference type="Proteomes" id="UP000269692"/>
    </source>
</evidence>
<dbReference type="Pfam" id="PF11862">
    <property type="entry name" value="DUF3382"/>
    <property type="match status" value="1"/>
</dbReference>
<dbReference type="InterPro" id="IPR021807">
    <property type="entry name" value="LivHM_N"/>
</dbReference>
<feature type="transmembrane region" description="Helical" evidence="7">
    <location>
        <begin position="168"/>
        <end position="190"/>
    </location>
</feature>
<feature type="transmembrane region" description="Helical" evidence="7">
    <location>
        <begin position="263"/>
        <end position="283"/>
    </location>
</feature>
<dbReference type="OrthoDB" id="9814461at2"/>
<keyword evidence="5 7" id="KW-0472">Membrane</keyword>
<feature type="transmembrane region" description="Helical" evidence="7">
    <location>
        <begin position="289"/>
        <end position="306"/>
    </location>
</feature>
<dbReference type="EMBL" id="RCTF01000030">
    <property type="protein sequence ID" value="RLP71813.1"/>
    <property type="molecule type" value="Genomic_DNA"/>
</dbReference>
<dbReference type="NCBIfam" id="NF008450">
    <property type="entry name" value="PRK11301.1"/>
    <property type="match status" value="1"/>
</dbReference>
<feature type="transmembrane region" description="Helical" evidence="7">
    <location>
        <begin position="40"/>
        <end position="63"/>
    </location>
</feature>
<keyword evidence="4 7" id="KW-1133">Transmembrane helix</keyword>
<comment type="subcellular location">
    <subcellularLocation>
        <location evidence="1">Cell membrane</location>
        <topology evidence="1">Multi-pass membrane protein</topology>
    </subcellularLocation>
</comment>
<comment type="caution">
    <text evidence="9">The sequence shown here is derived from an EMBL/GenBank/DDBJ whole genome shotgun (WGS) entry which is preliminary data.</text>
</comment>
<evidence type="ECO:0000256" key="3">
    <source>
        <dbReference type="ARBA" id="ARBA00022692"/>
    </source>
</evidence>
<dbReference type="CDD" id="cd06581">
    <property type="entry name" value="TM_PBP1_LivM_like"/>
    <property type="match status" value="1"/>
</dbReference>
<sequence length="511" mass="54883">MASADPVDATNPDAVKRTDLAQVPPARRPARREKSVVERAVSEALASGLLTFFVLLPLVGFHATESGTGSLVLDYRFGLVAVFALMVTAGRLVLNLTVWRGDGPRRSAARVPPKSVAEAEAVASPWPRLGAVASALVKPVFFGLAIAYPLIAVTLVGGLGPSRYWIDIGIYILTYVMLGWGLNIVVGLAGLLDLGYVAFYAVGAYTFALLSTSVPINDFLAGHLGEGFWTAWSFWVCLPVSGILAAFWGVILGFPVLRLRGDYLAIVTLAFGEIIRLVLINWVSLTNGGAGIASIPAISFFGIPFSSGEGGFAHMFGLPFDSMHRMIFLYFVILGLAALTALVTVRLRKMPVGRAWEALREDEIACRSLGINTTLTKLTAFAIGAMFGGFAGAFFAVRIRFVSPESFTFMESAVILAIVVLGGMGSQMGVAAAAILLIGGMEMLRNLSFLKNEWLFGPNFDPTLYRMLIFGFAMVAVMVWRPRGLVANRMPTIFLKQRKSVSGSLVKEGHG</sequence>
<dbReference type="GO" id="GO:0015658">
    <property type="term" value="F:branched-chain amino acid transmembrane transporter activity"/>
    <property type="evidence" value="ECO:0007669"/>
    <property type="project" value="InterPro"/>
</dbReference>
<organism evidence="9 10">
    <name type="scientific">Xanthobacter tagetidis</name>
    <dbReference type="NCBI Taxonomy" id="60216"/>
    <lineage>
        <taxon>Bacteria</taxon>
        <taxon>Pseudomonadati</taxon>
        <taxon>Pseudomonadota</taxon>
        <taxon>Alphaproteobacteria</taxon>
        <taxon>Hyphomicrobiales</taxon>
        <taxon>Xanthobacteraceae</taxon>
        <taxon>Xanthobacter</taxon>
    </lineage>
</organism>
<dbReference type="Proteomes" id="UP000269692">
    <property type="component" value="Unassembled WGS sequence"/>
</dbReference>
<keyword evidence="3 7" id="KW-0812">Transmembrane</keyword>
<evidence type="ECO:0000256" key="5">
    <source>
        <dbReference type="ARBA" id="ARBA00023136"/>
    </source>
</evidence>
<proteinExistence type="predicted"/>
<feature type="transmembrane region" description="Helical" evidence="7">
    <location>
        <begin position="463"/>
        <end position="480"/>
    </location>
</feature>
<feature type="transmembrane region" description="Helical" evidence="7">
    <location>
        <begin position="135"/>
        <end position="156"/>
    </location>
</feature>
<dbReference type="PANTHER" id="PTHR30482">
    <property type="entry name" value="HIGH-AFFINITY BRANCHED-CHAIN AMINO ACID TRANSPORT SYSTEM PERMEASE"/>
    <property type="match status" value="1"/>
</dbReference>
<feature type="transmembrane region" description="Helical" evidence="7">
    <location>
        <begin position="75"/>
        <end position="98"/>
    </location>
</feature>
<dbReference type="GO" id="GO:0005886">
    <property type="term" value="C:plasma membrane"/>
    <property type="evidence" value="ECO:0007669"/>
    <property type="project" value="UniProtKB-SubCell"/>
</dbReference>
<evidence type="ECO:0000256" key="7">
    <source>
        <dbReference type="SAM" id="Phobius"/>
    </source>
</evidence>
<feature type="transmembrane region" description="Helical" evidence="7">
    <location>
        <begin position="197"/>
        <end position="216"/>
    </location>
</feature>
<feature type="transmembrane region" description="Helical" evidence="7">
    <location>
        <begin position="413"/>
        <end position="438"/>
    </location>
</feature>
<feature type="transmembrane region" description="Helical" evidence="7">
    <location>
        <begin position="228"/>
        <end position="251"/>
    </location>
</feature>
<feature type="region of interest" description="Disordered" evidence="6">
    <location>
        <begin position="1"/>
        <end position="31"/>
    </location>
</feature>
<reference evidence="9 10" key="1">
    <citation type="submission" date="2018-10" db="EMBL/GenBank/DDBJ databases">
        <title>Xanthobacter tagetidis genome sequencing and assembly.</title>
        <authorList>
            <person name="Maclea K.S."/>
            <person name="Goen A.E."/>
            <person name="Fatima S.A."/>
        </authorList>
    </citation>
    <scope>NUCLEOTIDE SEQUENCE [LARGE SCALE GENOMIC DNA]</scope>
    <source>
        <strain evidence="9 10">ATCC 700314</strain>
    </source>
</reference>
<evidence type="ECO:0000256" key="6">
    <source>
        <dbReference type="SAM" id="MobiDB-lite"/>
    </source>
</evidence>
<dbReference type="PANTHER" id="PTHR30482:SF20">
    <property type="entry name" value="HIGH-AFFINITY BRANCHED-CHAIN AMINO ACID TRANSPORT SYSTEM PERMEASE PROTEIN LIVM"/>
    <property type="match status" value="1"/>
</dbReference>
<gene>
    <name evidence="9" type="primary">livM</name>
    <name evidence="9" type="ORF">D9R14_22200</name>
</gene>
<accession>A0A3L6ZV01</accession>
<protein>
    <submittedName>
        <fullName evidence="9">High-affinity branched-chain amino acid ABC transporter permease LivM</fullName>
    </submittedName>
</protein>
<evidence type="ECO:0000256" key="4">
    <source>
        <dbReference type="ARBA" id="ARBA00022989"/>
    </source>
</evidence>
<feature type="transmembrane region" description="Helical" evidence="7">
    <location>
        <begin position="327"/>
        <end position="347"/>
    </location>
</feature>
<feature type="transmembrane region" description="Helical" evidence="7">
    <location>
        <begin position="378"/>
        <end position="401"/>
    </location>
</feature>
<dbReference type="Pfam" id="PF02653">
    <property type="entry name" value="BPD_transp_2"/>
    <property type="match status" value="1"/>
</dbReference>
<dbReference type="RefSeq" id="WP_121625769.1">
    <property type="nucleotide sequence ID" value="NZ_JACIIW010000015.1"/>
</dbReference>